<accession>A0A532V7Y3</accession>
<feature type="compositionally biased region" description="Basic and acidic residues" evidence="1">
    <location>
        <begin position="1604"/>
        <end position="1613"/>
    </location>
</feature>
<organism evidence="3 4">
    <name type="scientific">candidate division TA06 bacterium B3_TA06</name>
    <dbReference type="NCBI Taxonomy" id="2012487"/>
    <lineage>
        <taxon>Bacteria</taxon>
        <taxon>Bacteria division TA06</taxon>
    </lineage>
</organism>
<proteinExistence type="predicted"/>
<sequence length="1964" mass="220920">MAGKMSLILAFLIIVQTDEIRESGYGLEIRPVVDYEAGLVYYEEWVDSVYLGVEAVQTLDEYLASMERGLSFEKFKKRLRELAAESETRGVEGIIPDIKIQIGKERTDVQVSGQDRITMGSSASFYKERYLFEEEEKPNFLSGIKLEQELDVSVKGVIARKTEVVIDHTSGGSELTDKNKVRIAYTGDEDEIVKRIEAGDVALNLPSHQSLPAHQGLFGINTQAKLGPVDLYAVASREQTKSGTKEFTGKSESQQGEIQDRDFIQRRYFYVFHAGLRDTVNQTGIKNNFRVYLDDGTGRVPENRQGWPGSAWLYPNDTTIRNEVQENKNFYLLIGGADYELRQYREGWVIELKKSGVLAVACKNSSGVTYGRIDTIHVSDTTDSVVANLLLVWPKNPDTDSKCWTNMRRNHYNLPGKLWVDEIKVEVYHLDHGVWVPRDSKGNRYSHLLGLTTNNSTNIHELTPDEQRLGELIFDDLYPFTSSALGSDTVHEIYWTRNLGPEHGGVYKIAYEYESLVQSYTLDPFIEKNSVEVWVNGEKLDSTLYNVDYTTGTVTILKAIQKTDELKITYETKEILALDRKSLLGLRAESEVAEGVKLGGSLLFRKVGYSIEGRPVLGLEPFSRTIGELDLAVERKLGFLTRWIDRLPLVSTEAPSQFNLNVNSAISMPNPNTHKSGSVWLDDFESTRETRAVGLSTPADWYTTSLPLDEETKLPLDTAYYSRRRPRWRLQDIPDVRYEIYAEETPVGQLPQQGSALKITWDPQRDTSHWTGIIGSTYGRLPLDISEAENLEVIIKTGSAGGRIHFEFGSEIDEDQLRRNKSGELVGLGYLNKEDRDNNNEYSNDEDTGLDGVAGVDSLEVSGDDANDDYSSGSNPNGTERNGRLDSEDLLRDGFSRSNDYYSFTLDLRDTAFFSEYVDNLGERGWIKVSVPLGDTFFHDTSGSPDKSAISMFRIWFDGMDDDIEILLYSWDFVGNKWKDAKVFSLDSTEVDTLSERVFIDVIGSRSAGYTRPFKAGKTATGETEEDNSLQVRYENIAPSHGAKVSRWDYTAEDFRGYQRVKLYVHNDANDPLFYLRIGTDSMSYYEVRSRISEGQAPGQAEDTRWQEFTFELEDLAKLKVDFYDSLRYRDSLKLGVTSEDDPRLRVRGVPSFAQIKYFELGIINERGSESITGEIWFNDIRLEGPYSEVGTKLSANSSLVLADVGRVSANYSRDDGKFIDFISPQGPRTRGKTHRAGVSGNVNVEKFGLDRLGFKLPLNFGYSLTRSMPRYSAEVTDYILDGEELEVREERSDVKTLSFSASHPQSKSRLLKYTLDAVRASANYKVSASNTNAGLAKDTSFTQNYAASYSINPDLYFTIFEKEKIRYFPNSISLSANFDKLNSSSEYRSTVDDTARWYPTKSNNSSLSWGAGTSYSPIKYLPITANYSEARSLKGDSIKPDIRLDDLFDSEYAVRNTSLSSGIKNINLRSFGRPSISVSSSFTEDRSEGIHEQFVNLGYESETVRNLTNNGRITFAWSGFNPNGLITDAKSKVEKNLREVKEQLRESGRDSLKDAEEPRDSLPPDTLDSPPPDSLPRDTLSVDTLPPDTLSTDTLPPDSVAEEPQRKLSPEEKLYEERLSRLETIGKVTKILMPLSADATFSRSSGYGWYTGDFDWSKEWDYIVGLSDVIVSDSVDTLYSHSQPKASRGWSQSYKASSGVSLFGLVANGSVSYTYSENTQYSGRLAYNNSWTLPSVSVSYNKIGELLKKWANSSQLRMSVSHILTQKGEIYDSLGVDTILPTEEYPDTTYRDYSVQVKDTYETSTQLNFSPLLAWSTSWKGRVNTDVSVNYSIGENNNTYGGQDVTSEMISKGGLLSVGYTFNKPSGFKLPFLKHLKFKNDLSLTGTINYNETLTRSTLRLDTTGNKKDLKNTTTSGTVHAQYTFSDAFDGGADFTVTKFTDSDKSINDRTDVKLDVFVVFRF</sequence>
<evidence type="ECO:0000256" key="1">
    <source>
        <dbReference type="SAM" id="MobiDB-lite"/>
    </source>
</evidence>
<evidence type="ECO:0000259" key="2">
    <source>
        <dbReference type="Pfam" id="PF14349"/>
    </source>
</evidence>
<protein>
    <recommendedName>
        <fullName evidence="2">Gliding motility protein SprA N-terminal domain-containing protein</fullName>
    </recommendedName>
</protein>
<gene>
    <name evidence="3" type="ORF">CEE36_04530</name>
</gene>
<dbReference type="Proteomes" id="UP000317778">
    <property type="component" value="Unassembled WGS sequence"/>
</dbReference>
<evidence type="ECO:0000313" key="4">
    <source>
        <dbReference type="Proteomes" id="UP000317778"/>
    </source>
</evidence>
<reference evidence="3 4" key="1">
    <citation type="submission" date="2017-06" db="EMBL/GenBank/DDBJ databases">
        <title>Novel microbial phyla capable of carbon fixation and sulfur reduction in deep-sea sediments.</title>
        <authorList>
            <person name="Huang J."/>
            <person name="Baker B."/>
            <person name="Wang Y."/>
        </authorList>
    </citation>
    <scope>NUCLEOTIDE SEQUENCE [LARGE SCALE GENOMIC DNA]</scope>
    <source>
        <strain evidence="3">B3_TA06</strain>
    </source>
</reference>
<feature type="region of interest" description="Disordered" evidence="1">
    <location>
        <begin position="1544"/>
        <end position="1613"/>
    </location>
</feature>
<feature type="domain" description="Gliding motility protein SprA N-terminal" evidence="2">
    <location>
        <begin position="1009"/>
        <end position="1278"/>
    </location>
</feature>
<dbReference type="InterPro" id="IPR025684">
    <property type="entry name" value="SprA_N_dom"/>
</dbReference>
<comment type="caution">
    <text evidence="3">The sequence shown here is derived from an EMBL/GenBank/DDBJ whole genome shotgun (WGS) entry which is preliminary data.</text>
</comment>
<feature type="compositionally biased region" description="Polar residues" evidence="1">
    <location>
        <begin position="869"/>
        <end position="880"/>
    </location>
</feature>
<name>A0A532V7Y3_UNCT6</name>
<feature type="compositionally biased region" description="Low complexity" evidence="1">
    <location>
        <begin position="1578"/>
        <end position="1600"/>
    </location>
</feature>
<evidence type="ECO:0000313" key="3">
    <source>
        <dbReference type="EMBL" id="TKJ43304.1"/>
    </source>
</evidence>
<dbReference type="Pfam" id="PF14349">
    <property type="entry name" value="SprA_N"/>
    <property type="match status" value="1"/>
</dbReference>
<feature type="compositionally biased region" description="Basic and acidic residues" evidence="1">
    <location>
        <begin position="1544"/>
        <end position="1563"/>
    </location>
</feature>
<dbReference type="EMBL" id="NJBO01000005">
    <property type="protein sequence ID" value="TKJ43304.1"/>
    <property type="molecule type" value="Genomic_DNA"/>
</dbReference>
<feature type="region of interest" description="Disordered" evidence="1">
    <location>
        <begin position="830"/>
        <end position="886"/>
    </location>
</feature>